<accession>A0A0E9VRR2</accession>
<sequence>MQSIYHLTLKSGHNKDTFFVNLHMSDKQVTLITE</sequence>
<reference evidence="1" key="1">
    <citation type="submission" date="2014-11" db="EMBL/GenBank/DDBJ databases">
        <authorList>
            <person name="Amaro Gonzalez C."/>
        </authorList>
    </citation>
    <scope>NUCLEOTIDE SEQUENCE</scope>
</reference>
<organism evidence="1">
    <name type="scientific">Anguilla anguilla</name>
    <name type="common">European freshwater eel</name>
    <name type="synonym">Muraena anguilla</name>
    <dbReference type="NCBI Taxonomy" id="7936"/>
    <lineage>
        <taxon>Eukaryota</taxon>
        <taxon>Metazoa</taxon>
        <taxon>Chordata</taxon>
        <taxon>Craniata</taxon>
        <taxon>Vertebrata</taxon>
        <taxon>Euteleostomi</taxon>
        <taxon>Actinopterygii</taxon>
        <taxon>Neopterygii</taxon>
        <taxon>Teleostei</taxon>
        <taxon>Anguilliformes</taxon>
        <taxon>Anguillidae</taxon>
        <taxon>Anguilla</taxon>
    </lineage>
</organism>
<dbReference type="EMBL" id="GBXM01027793">
    <property type="protein sequence ID" value="JAH80784.1"/>
    <property type="molecule type" value="Transcribed_RNA"/>
</dbReference>
<reference evidence="1" key="2">
    <citation type="journal article" date="2015" name="Fish Shellfish Immunol.">
        <title>Early steps in the European eel (Anguilla anguilla)-Vibrio vulnificus interaction in the gills: Role of the RtxA13 toxin.</title>
        <authorList>
            <person name="Callol A."/>
            <person name="Pajuelo D."/>
            <person name="Ebbesson L."/>
            <person name="Teles M."/>
            <person name="MacKenzie S."/>
            <person name="Amaro C."/>
        </authorList>
    </citation>
    <scope>NUCLEOTIDE SEQUENCE</scope>
</reference>
<protein>
    <submittedName>
        <fullName evidence="1">Uncharacterized protein</fullName>
    </submittedName>
</protein>
<proteinExistence type="predicted"/>
<dbReference type="AlphaFoldDB" id="A0A0E9VRR2"/>
<evidence type="ECO:0000313" key="1">
    <source>
        <dbReference type="EMBL" id="JAH80784.1"/>
    </source>
</evidence>
<name>A0A0E9VRR2_ANGAN</name>